<name>A0A1X0NJE3_9TRYP</name>
<keyword evidence="1" id="KW-0812">Transmembrane</keyword>
<dbReference type="PROSITE" id="PS50191">
    <property type="entry name" value="CRAL_TRIO"/>
    <property type="match status" value="1"/>
</dbReference>
<dbReference type="PANTHER" id="PTHR46384:SF2">
    <property type="entry name" value="CRAL-TRIO DOMAIN-CONTAINING PROTEIN"/>
    <property type="match status" value="1"/>
</dbReference>
<dbReference type="GO" id="GO:0140284">
    <property type="term" value="C:endoplasmic reticulum-endosome membrane contact site"/>
    <property type="evidence" value="ECO:0007669"/>
    <property type="project" value="TreeGrafter"/>
</dbReference>
<dbReference type="InterPro" id="IPR001251">
    <property type="entry name" value="CRAL-TRIO_dom"/>
</dbReference>
<feature type="transmembrane region" description="Helical" evidence="1">
    <location>
        <begin position="405"/>
        <end position="438"/>
    </location>
</feature>
<feature type="transmembrane region" description="Helical" evidence="1">
    <location>
        <begin position="703"/>
        <end position="725"/>
    </location>
</feature>
<keyword evidence="4" id="KW-1185">Reference proteome</keyword>
<dbReference type="Pfam" id="PF00650">
    <property type="entry name" value="CRAL_TRIO"/>
    <property type="match status" value="1"/>
</dbReference>
<dbReference type="AlphaFoldDB" id="A0A1X0NJE3"/>
<feature type="domain" description="CRAL-TRIO" evidence="2">
    <location>
        <begin position="71"/>
        <end position="237"/>
    </location>
</feature>
<dbReference type="PANTHER" id="PTHR46384">
    <property type="entry name" value="MOTILE SPERM DOMAIN-CONTAINING PROTEIN 2"/>
    <property type="match status" value="1"/>
</dbReference>
<dbReference type="GO" id="GO:0012505">
    <property type="term" value="C:endomembrane system"/>
    <property type="evidence" value="ECO:0007669"/>
    <property type="project" value="TreeGrafter"/>
</dbReference>
<feature type="transmembrane region" description="Helical" evidence="1">
    <location>
        <begin position="760"/>
        <end position="780"/>
    </location>
</feature>
<dbReference type="SUPFAM" id="SSF52087">
    <property type="entry name" value="CRAL/TRIO domain"/>
    <property type="match status" value="1"/>
</dbReference>
<dbReference type="CDD" id="cd00170">
    <property type="entry name" value="SEC14"/>
    <property type="match status" value="1"/>
</dbReference>
<feature type="transmembrane region" description="Helical" evidence="1">
    <location>
        <begin position="590"/>
        <end position="610"/>
    </location>
</feature>
<dbReference type="OrthoDB" id="270385at2759"/>
<proteinExistence type="predicted"/>
<feature type="transmembrane region" description="Helical" evidence="1">
    <location>
        <begin position="616"/>
        <end position="634"/>
    </location>
</feature>
<comment type="caution">
    <text evidence="3">The sequence shown here is derived from an EMBL/GenBank/DDBJ whole genome shotgun (WGS) entry which is preliminary data.</text>
</comment>
<feature type="transmembrane region" description="Helical" evidence="1">
    <location>
        <begin position="646"/>
        <end position="667"/>
    </location>
</feature>
<feature type="transmembrane region" description="Helical" evidence="1">
    <location>
        <begin position="527"/>
        <end position="550"/>
    </location>
</feature>
<dbReference type="RefSeq" id="XP_028878823.1">
    <property type="nucleotide sequence ID" value="XM_029029835.1"/>
</dbReference>
<dbReference type="VEuPathDB" id="TriTrypDB:TM35_000411270"/>
<dbReference type="InterPro" id="IPR055777">
    <property type="entry name" value="DUF7353"/>
</dbReference>
<evidence type="ECO:0000259" key="2">
    <source>
        <dbReference type="PROSITE" id="PS50191"/>
    </source>
</evidence>
<dbReference type="InterPro" id="IPR036865">
    <property type="entry name" value="CRAL-TRIO_dom_sf"/>
</dbReference>
<protein>
    <recommendedName>
        <fullName evidence="2">CRAL-TRIO domain-containing protein</fullName>
    </recommendedName>
</protein>
<organism evidence="3 4">
    <name type="scientific">Trypanosoma theileri</name>
    <dbReference type="NCBI Taxonomy" id="67003"/>
    <lineage>
        <taxon>Eukaryota</taxon>
        <taxon>Discoba</taxon>
        <taxon>Euglenozoa</taxon>
        <taxon>Kinetoplastea</taxon>
        <taxon>Metakinetoplastina</taxon>
        <taxon>Trypanosomatida</taxon>
        <taxon>Trypanosomatidae</taxon>
        <taxon>Trypanosoma</taxon>
    </lineage>
</organism>
<feature type="transmembrane region" description="Helical" evidence="1">
    <location>
        <begin position="495"/>
        <end position="515"/>
    </location>
</feature>
<keyword evidence="1" id="KW-1133">Transmembrane helix</keyword>
<dbReference type="Gene3D" id="3.40.525.10">
    <property type="entry name" value="CRAL-TRIO lipid binding domain"/>
    <property type="match status" value="1"/>
</dbReference>
<evidence type="ECO:0000313" key="3">
    <source>
        <dbReference type="EMBL" id="ORC84757.1"/>
    </source>
</evidence>
<dbReference type="SMART" id="SM00516">
    <property type="entry name" value="SEC14"/>
    <property type="match status" value="1"/>
</dbReference>
<dbReference type="Proteomes" id="UP000192257">
    <property type="component" value="Unassembled WGS sequence"/>
</dbReference>
<feature type="transmembrane region" description="Helical" evidence="1">
    <location>
        <begin position="673"/>
        <end position="696"/>
    </location>
</feature>
<gene>
    <name evidence="3" type="ORF">TM35_000411270</name>
</gene>
<dbReference type="Pfam" id="PF24044">
    <property type="entry name" value="DUF7353"/>
    <property type="match status" value="1"/>
</dbReference>
<dbReference type="GeneID" id="39989615"/>
<accession>A0A1X0NJE3</accession>
<dbReference type="EMBL" id="NBCO01000041">
    <property type="protein sequence ID" value="ORC84757.1"/>
    <property type="molecule type" value="Genomic_DNA"/>
</dbReference>
<evidence type="ECO:0000256" key="1">
    <source>
        <dbReference type="SAM" id="Phobius"/>
    </source>
</evidence>
<sequence length="1068" mass="121071">MSSFLDDLGPEAVSHRQEVEEVKRQIGITHSYFDCWVYGFLENKKFNVQETVSKLQRRFDMEINELATYDITDSMRQSLRSGIIQVIGVDKLGRTAFYVTTRRDKPTAAKREESKRTFDMMVSYGTRLREDNKRCQMVMLINQEKASMWSNVDMKFQADIALRIAKFYPGAVDKMYICNMNRTLAAMAKPVFSQLPPIVSERIIIISESDKNSGKLFEYFDPSVLPVELGGNNECDNQEHWTQHATLIEEYYEQLKHAVQDRGLSVKEWELECIRPQRKPSRLISQHSETLISTPLKTCYSDSTHSDASEEDESYNDPELEEYINQWRTVVNTFPRSLAVFFLEELQRWRLAVENEERVAWYALLDEYISVRKTMDMTLLDVNLEDKRWYINVPQPLRPLYRLCLINITILNAIYFIGALIFLVVLVGCILVTLFFGFFVQWNYVFPLGATLMTAAVQGATLCSRALDMVVAIVSRKVIPPFEYIGSHWASTVQIGLFMVLVCIQFIVFCIYAVHESPLYGLKVSFATGWLSAVFIIAFYHVFSFLFDCFNTRKLWRRERKTISFPIFILLNVNNEDDHMDGFYTIRTSSCIICGIPLLLSMLLGTGFLISRIVGFAVATCCASIVAAFTVNYYSEVISNALTANLLRFTLWIACMIWIFDCYAFGFMNYSNVWSVSVILSSLLTAALFFLTLSCLKKDESNLLLRISVLLLFLFLIGCWISSFILIGWKIGVFCFALLAHISISSFCSQSELTNMGGLFLVSVSVFLLLMSCTLLGWYGTSPRITVPRSIPRIIPDIPPTPLEEYHQYPVCSLRTSGGFNITDFALLTTLVNAAGSSAFLEDFTNWFGSTDVTYTGVVLELDSEGDPWYIHQFDSIQHNITVLTLHNKYAFSSIMTLTAWIGSIAISPLGIFLPTEWITTIVYVISFITRMIDFSWINMHEEVTDYLNTFKLTATREVVLTGSGIAGGIASMAGALSQTQTIVFASPGLLHIMRSIGVEKEYYHSYVLAVGADNGVLDDVGGQDDTVKQKLNCDANSITCFSMDYISTELLKSCDTLGRGTTHMISL</sequence>
<reference evidence="3 4" key="1">
    <citation type="submission" date="2017-03" db="EMBL/GenBank/DDBJ databases">
        <title>An alternative strategy for trypanosome survival in the mammalian bloodstream revealed through genome and transcriptome analysis of the ubiquitous bovine parasite Trypanosoma (Megatrypanum) theileri.</title>
        <authorList>
            <person name="Kelly S."/>
            <person name="Ivens A."/>
            <person name="Mott A."/>
            <person name="O'Neill E."/>
            <person name="Emms D."/>
            <person name="Macleod O."/>
            <person name="Voorheis P."/>
            <person name="Matthews J."/>
            <person name="Matthews K."/>
            <person name="Carrington M."/>
        </authorList>
    </citation>
    <scope>NUCLEOTIDE SEQUENCE [LARGE SCALE GENOMIC DNA]</scope>
    <source>
        <strain evidence="3">Edinburgh</strain>
    </source>
</reference>
<keyword evidence="1" id="KW-0472">Membrane</keyword>
<evidence type="ECO:0000313" key="4">
    <source>
        <dbReference type="Proteomes" id="UP000192257"/>
    </source>
</evidence>
<dbReference type="InterPro" id="IPR053012">
    <property type="entry name" value="ER-organelle_contact"/>
</dbReference>